<gene>
    <name evidence="2" type="ORF">CYNAS_LOCUS9520</name>
</gene>
<organism evidence="2 3">
    <name type="scientific">Cylicocyclus nassatus</name>
    <name type="common">Nematode worm</name>
    <dbReference type="NCBI Taxonomy" id="53992"/>
    <lineage>
        <taxon>Eukaryota</taxon>
        <taxon>Metazoa</taxon>
        <taxon>Ecdysozoa</taxon>
        <taxon>Nematoda</taxon>
        <taxon>Chromadorea</taxon>
        <taxon>Rhabditida</taxon>
        <taxon>Rhabditina</taxon>
        <taxon>Rhabditomorpha</taxon>
        <taxon>Strongyloidea</taxon>
        <taxon>Strongylidae</taxon>
        <taxon>Cylicocyclus</taxon>
    </lineage>
</organism>
<keyword evidence="3" id="KW-1185">Reference proteome</keyword>
<feature type="chain" id="PRO_5041206535" evidence="1">
    <location>
        <begin position="19"/>
        <end position="150"/>
    </location>
</feature>
<comment type="caution">
    <text evidence="2">The sequence shown here is derived from an EMBL/GenBank/DDBJ whole genome shotgun (WGS) entry which is preliminary data.</text>
</comment>
<evidence type="ECO:0000256" key="1">
    <source>
        <dbReference type="SAM" id="SignalP"/>
    </source>
</evidence>
<name>A0AA36GSS9_CYLNA</name>
<sequence length="150" mass="17645">MMFALAIVALFFLPFVDSKAHTVYHYYKKIFNWTDEDYNLMAYAVYSFGKEAPHYIAYNPKLTRKMDSAYDVWNHLSPESKKFVQNFNKLLFDERTVEGKCNFSKLKPFVESLSKKARDELCKVYKGFGEFLKDFGKKSEGGEGIRKRKQ</sequence>
<proteinExistence type="predicted"/>
<keyword evidence="1" id="KW-0732">Signal</keyword>
<accession>A0AA36GSS9</accession>
<dbReference type="AlphaFoldDB" id="A0AA36GSS9"/>
<feature type="signal peptide" evidence="1">
    <location>
        <begin position="1"/>
        <end position="18"/>
    </location>
</feature>
<reference evidence="2" key="1">
    <citation type="submission" date="2023-07" db="EMBL/GenBank/DDBJ databases">
        <authorList>
            <consortium name="CYATHOMIX"/>
        </authorList>
    </citation>
    <scope>NUCLEOTIDE SEQUENCE</scope>
    <source>
        <strain evidence="2">N/A</strain>
    </source>
</reference>
<evidence type="ECO:0000313" key="2">
    <source>
        <dbReference type="EMBL" id="CAJ0597537.1"/>
    </source>
</evidence>
<evidence type="ECO:0000313" key="3">
    <source>
        <dbReference type="Proteomes" id="UP001176961"/>
    </source>
</evidence>
<dbReference type="EMBL" id="CATQJL010000223">
    <property type="protein sequence ID" value="CAJ0597537.1"/>
    <property type="molecule type" value="Genomic_DNA"/>
</dbReference>
<dbReference type="Proteomes" id="UP001176961">
    <property type="component" value="Unassembled WGS sequence"/>
</dbReference>
<protein>
    <submittedName>
        <fullName evidence="2">Uncharacterized protein</fullName>
    </submittedName>
</protein>